<name>A0A2J7PY30_9NEOP</name>
<feature type="domain" description="Ig-like" evidence="14">
    <location>
        <begin position="700"/>
        <end position="796"/>
    </location>
</feature>
<evidence type="ECO:0000259" key="14">
    <source>
        <dbReference type="PROSITE" id="PS50835"/>
    </source>
</evidence>
<evidence type="ECO:0000256" key="1">
    <source>
        <dbReference type="ARBA" id="ARBA00004236"/>
    </source>
</evidence>
<dbReference type="SMART" id="SM00060">
    <property type="entry name" value="FN3"/>
    <property type="match status" value="6"/>
</dbReference>
<dbReference type="InterPro" id="IPR003598">
    <property type="entry name" value="Ig_sub2"/>
</dbReference>
<dbReference type="SMART" id="SM00408">
    <property type="entry name" value="IGc2"/>
    <property type="match status" value="7"/>
</dbReference>
<evidence type="ECO:0000256" key="13">
    <source>
        <dbReference type="SAM" id="MobiDB-lite"/>
    </source>
</evidence>
<sequence length="1563" mass="173132">MTAVYGEHSMSRSRVLEWHKRFREGHVSLQDDALPGQAHRVITPDVTAALDGHIRANRRITMEEISLLMGIRHGSVHAIVTRHLLYRKICAQWVPHQLTEEQKTQRMAASLDHLQRYHEEEYAFVEALRRADHSPKESYRLLVNLVNRSEMESFMEEGVDPNWGCSATEKKKKKIHNLSETGSVSVLRVSDVRQTEIHTDEPLVPDPSPFEVESAIAKLKRYKSPASRPQLLYRFIEQTLQPGPDVSLKCIATGQPTPQIYWKLDGFPLPQNDRFVIGQYVTVAGDVISHVNISRVAVEDGGTYECAAENRVGRATHSAPLRVYGLPIIRKMPPISAVAGEALAVTCPAAGFPIHAIMWEKDGRVLPVNHRQTVHPNGTLTIENVQQKADQGTYTCQARNRQGLSDKGSVDISVMEPPSIYPFSIESGVRLGERLGLQCLVTKGDTPLSIHWLKDEDEVLSLELPALTVRKLGEFSSTLMIEQLSTEHGGRYTCQASNRAATASHSVVLAVNVPPEITPFAFPKLAEGARVQVACMVHQGDFPLNLTWLKNWAPLPSHIRITPFDAYSSIVTMNSVKRGDSGNYTCVASNSARVTTHTAHLTISVPPEWVIEPKDTSVVAGQTVALHCQADGFPLPTVIWRKGHGKLASQFDEVEGLLKNGTLLIHDVREEDEGYYMCEANNGIGASLSAVVFLTVNALPRFVLSLRRETVRRGEMASFLCEAEGDMPMQITWRHNGIQISHEMNKRFHLKESFLESSAISQLMIHHTTPDDSGKYVCIATNPFGKDETVVQLLVQDVPEPPMDIRVLECGSRDVKLAWNEPLNGNSPILHYTVTSTQNPKDWPEMINKPMLLDVGQETSLSPPQTWTRITDLQPATTYYFRVTAYNQLGGSSPSLPVTVTTEPAVPSGPPQNLTVAAIGPHALHATWNPPDPRDRNGQILGYYLGYVQLRLGTEDRYNYTTVKEEDLNEWVLQGLNSFTKYRVIVQAFNNVGAGPASAGVTVTTAEAAPSAPPQDIRCSTITSRNLHLAWSAPPAASRNGIITGYRITYENLCVPTERNYNKLEMSIFIVGADDDDDDNNDDEDDDDDDDDDGDDDDNNNNNKKKNKRNNNNNNNNNDNNSVKSADDYTITLEVNKLSTILVDLDKYCNYSIHMAAMTSVGIGPWSEAVTCNTAEDVPESPASIRVALSSPNSAVVGWAPPVRSNGVLTQYNVYEREVHHGVPKDPVRHIVPPTETHFEAGHLQEKSIYEWWVTAMTHIGEGPSTPVKNIAPSSRVPAAILSFSTVVSTPWKTDVNFNCHFIGNPRPEFFWTFNSNRIQAGHHSVIFSNGTLHLQSVSPSDAGNYSCTVRNIHQSETLTHVLRVLVPPTPPNIDMLTAGWTNVTLQWINSGASELLDLLGYILRYREVGSDQDQWIETRLPRHSLSYAVVGLDCGTLYEFSLAAYNKVGEGEAGPVKEVRTLGEEPRAPPGPDVVSSSPHALTIHFERWHDGGCPISHFVLERRTMEQNWSIVTDSAPPLASYTISGLDPGTFYRLRVTAHNKRGATTTQLQASTLTQEGGE</sequence>
<dbReference type="InterPro" id="IPR003599">
    <property type="entry name" value="Ig_sub"/>
</dbReference>
<keyword evidence="3" id="KW-1003">Cell membrane</keyword>
<proteinExistence type="predicted"/>
<dbReference type="PROSITE" id="PS50853">
    <property type="entry name" value="FN3"/>
    <property type="match status" value="5"/>
</dbReference>
<dbReference type="GO" id="GO:0098609">
    <property type="term" value="P:cell-cell adhesion"/>
    <property type="evidence" value="ECO:0007669"/>
    <property type="project" value="UniProtKB-ARBA"/>
</dbReference>
<dbReference type="PROSITE" id="PS50835">
    <property type="entry name" value="IG_LIKE"/>
    <property type="match status" value="7"/>
</dbReference>
<evidence type="ECO:0000256" key="5">
    <source>
        <dbReference type="ARBA" id="ARBA00022729"/>
    </source>
</evidence>
<feature type="domain" description="Ig-like" evidence="14">
    <location>
        <begin position="515"/>
        <end position="602"/>
    </location>
</feature>
<dbReference type="EMBL" id="NEVH01020851">
    <property type="protein sequence ID" value="PNF21232.1"/>
    <property type="molecule type" value="Genomic_DNA"/>
</dbReference>
<comment type="caution">
    <text evidence="16">The sequence shown here is derived from an EMBL/GenBank/DDBJ whole genome shotgun (WGS) entry which is preliminary data.</text>
</comment>
<dbReference type="Pfam" id="PF00041">
    <property type="entry name" value="fn3"/>
    <property type="match status" value="5"/>
</dbReference>
<feature type="domain" description="Fibronectin type-III" evidence="15">
    <location>
        <begin position="801"/>
        <end position="905"/>
    </location>
</feature>
<dbReference type="InterPro" id="IPR036116">
    <property type="entry name" value="FN3_sf"/>
</dbReference>
<evidence type="ECO:0000313" key="17">
    <source>
        <dbReference type="Proteomes" id="UP000235965"/>
    </source>
</evidence>
<dbReference type="OrthoDB" id="5969272at2759"/>
<feature type="compositionally biased region" description="Low complexity" evidence="13">
    <location>
        <begin position="1110"/>
        <end position="1121"/>
    </location>
</feature>
<keyword evidence="6" id="KW-0677">Repeat</keyword>
<dbReference type="FunFam" id="2.60.40.10:FF:000017">
    <property type="entry name" value="Down syndrome cell adhesion molecule b"/>
    <property type="match status" value="1"/>
</dbReference>
<feature type="domain" description="Ig-like" evidence="14">
    <location>
        <begin position="418"/>
        <end position="510"/>
    </location>
</feature>
<feature type="domain" description="Fibronectin type-III" evidence="15">
    <location>
        <begin position="1181"/>
        <end position="1276"/>
    </location>
</feature>
<keyword evidence="7" id="KW-0130">Cell adhesion</keyword>
<feature type="compositionally biased region" description="Acidic residues" evidence="13">
    <location>
        <begin position="1073"/>
        <end position="1099"/>
    </location>
</feature>
<evidence type="ECO:0000313" key="16">
    <source>
        <dbReference type="EMBL" id="PNF21232.1"/>
    </source>
</evidence>
<evidence type="ECO:0000256" key="9">
    <source>
        <dbReference type="ARBA" id="ARBA00023136"/>
    </source>
</evidence>
<dbReference type="SUPFAM" id="SSF48726">
    <property type="entry name" value="Immunoglobulin"/>
    <property type="match status" value="7"/>
</dbReference>
<dbReference type="Pfam" id="PF25059">
    <property type="entry name" value="FN3_DSCAM-DSCAML_C"/>
    <property type="match status" value="1"/>
</dbReference>
<comment type="subcellular location">
    <subcellularLocation>
        <location evidence="1">Cell membrane</location>
    </subcellularLocation>
    <subcellularLocation>
        <location evidence="2">Membrane</location>
        <topology evidence="2">Single-pass type I membrane protein</topology>
    </subcellularLocation>
</comment>
<dbReference type="InterPro" id="IPR013098">
    <property type="entry name" value="Ig_I-set"/>
</dbReference>
<evidence type="ECO:0000256" key="10">
    <source>
        <dbReference type="ARBA" id="ARBA00023157"/>
    </source>
</evidence>
<dbReference type="FunFam" id="2.60.40.10:FF:000028">
    <property type="entry name" value="Neuronal cell adhesion molecule"/>
    <property type="match status" value="1"/>
</dbReference>
<evidence type="ECO:0000256" key="8">
    <source>
        <dbReference type="ARBA" id="ARBA00022989"/>
    </source>
</evidence>
<feature type="domain" description="Ig-like" evidence="14">
    <location>
        <begin position="1278"/>
        <end position="1360"/>
    </location>
</feature>
<evidence type="ECO:0000256" key="4">
    <source>
        <dbReference type="ARBA" id="ARBA00022692"/>
    </source>
</evidence>
<dbReference type="InterPro" id="IPR003961">
    <property type="entry name" value="FN3_dom"/>
</dbReference>
<keyword evidence="9" id="KW-0472">Membrane</keyword>
<dbReference type="InParanoid" id="A0A2J7PY30"/>
<feature type="domain" description="Fibronectin type-III" evidence="15">
    <location>
        <begin position="1469"/>
        <end position="1561"/>
    </location>
</feature>
<dbReference type="PANTHER" id="PTHR44170:SF56">
    <property type="entry name" value="FIBRONECTIN TYPE-III DOMAIN-CONTAINING PROTEIN"/>
    <property type="match status" value="1"/>
</dbReference>
<dbReference type="STRING" id="105785.A0A2J7PY30"/>
<dbReference type="InterPro" id="IPR036179">
    <property type="entry name" value="Ig-like_dom_sf"/>
</dbReference>
<dbReference type="CDD" id="cd20958">
    <property type="entry name" value="IgI_5_Dscam"/>
    <property type="match status" value="1"/>
</dbReference>
<dbReference type="SUPFAM" id="SSF49265">
    <property type="entry name" value="Fibronectin type III"/>
    <property type="match status" value="4"/>
</dbReference>
<dbReference type="GO" id="GO:0005886">
    <property type="term" value="C:plasma membrane"/>
    <property type="evidence" value="ECO:0007669"/>
    <property type="project" value="UniProtKB-SubCell"/>
</dbReference>
<dbReference type="Pfam" id="PF07679">
    <property type="entry name" value="I-set"/>
    <property type="match status" value="2"/>
</dbReference>
<dbReference type="InterPro" id="IPR056754">
    <property type="entry name" value="DSCAM/DSCAML_C"/>
</dbReference>
<keyword evidence="4" id="KW-0812">Transmembrane</keyword>
<evidence type="ECO:0000256" key="6">
    <source>
        <dbReference type="ARBA" id="ARBA00022737"/>
    </source>
</evidence>
<dbReference type="Proteomes" id="UP000235965">
    <property type="component" value="Unassembled WGS sequence"/>
</dbReference>
<keyword evidence="5" id="KW-0732">Signal</keyword>
<evidence type="ECO:0000259" key="15">
    <source>
        <dbReference type="PROSITE" id="PS50853"/>
    </source>
</evidence>
<feature type="domain" description="Ig-like" evidence="14">
    <location>
        <begin position="327"/>
        <end position="413"/>
    </location>
</feature>
<feature type="domain" description="Fibronectin type-III" evidence="15">
    <location>
        <begin position="1368"/>
        <end position="1465"/>
    </location>
</feature>
<dbReference type="FunFam" id="2.60.40.10:FF:000107">
    <property type="entry name" value="Myosin, light chain kinase a"/>
    <property type="match status" value="1"/>
</dbReference>
<dbReference type="SMART" id="SM00409">
    <property type="entry name" value="IG"/>
    <property type="match status" value="7"/>
</dbReference>
<keyword evidence="11" id="KW-0325">Glycoprotein</keyword>
<dbReference type="Gene3D" id="2.60.40.10">
    <property type="entry name" value="Immunoglobulins"/>
    <property type="match status" value="13"/>
</dbReference>
<keyword evidence="17" id="KW-1185">Reference proteome</keyword>
<dbReference type="PANTHER" id="PTHR44170">
    <property type="entry name" value="PROTEIN SIDEKICK"/>
    <property type="match status" value="1"/>
</dbReference>
<dbReference type="CDD" id="cd00096">
    <property type="entry name" value="Ig"/>
    <property type="match status" value="2"/>
</dbReference>
<gene>
    <name evidence="16" type="ORF">B7P43_G04189</name>
</gene>
<dbReference type="FunFam" id="2.60.40.10:FF:000005">
    <property type="entry name" value="Neuronal cell adhesion molecule"/>
    <property type="match status" value="1"/>
</dbReference>
<evidence type="ECO:0000256" key="7">
    <source>
        <dbReference type="ARBA" id="ARBA00022889"/>
    </source>
</evidence>
<dbReference type="InterPro" id="IPR013783">
    <property type="entry name" value="Ig-like_fold"/>
</dbReference>
<reference evidence="16 17" key="1">
    <citation type="submission" date="2017-12" db="EMBL/GenBank/DDBJ databases">
        <title>Hemimetabolous genomes reveal molecular basis of termite eusociality.</title>
        <authorList>
            <person name="Harrison M.C."/>
            <person name="Jongepier E."/>
            <person name="Robertson H.M."/>
            <person name="Arning N."/>
            <person name="Bitard-Feildel T."/>
            <person name="Chao H."/>
            <person name="Childers C.P."/>
            <person name="Dinh H."/>
            <person name="Doddapaneni H."/>
            <person name="Dugan S."/>
            <person name="Gowin J."/>
            <person name="Greiner C."/>
            <person name="Han Y."/>
            <person name="Hu H."/>
            <person name="Hughes D.S.T."/>
            <person name="Huylmans A.-K."/>
            <person name="Kemena C."/>
            <person name="Kremer L.P.M."/>
            <person name="Lee S.L."/>
            <person name="Lopez-Ezquerra A."/>
            <person name="Mallet L."/>
            <person name="Monroy-Kuhn J.M."/>
            <person name="Moser A."/>
            <person name="Murali S.C."/>
            <person name="Muzny D.M."/>
            <person name="Otani S."/>
            <person name="Piulachs M.-D."/>
            <person name="Poelchau M."/>
            <person name="Qu J."/>
            <person name="Schaub F."/>
            <person name="Wada-Katsumata A."/>
            <person name="Worley K.C."/>
            <person name="Xie Q."/>
            <person name="Ylla G."/>
            <person name="Poulsen M."/>
            <person name="Gibbs R.A."/>
            <person name="Schal C."/>
            <person name="Richards S."/>
            <person name="Belles X."/>
            <person name="Korb J."/>
            <person name="Bornberg-Bauer E."/>
        </authorList>
    </citation>
    <scope>NUCLEOTIDE SEQUENCE [LARGE SCALE GENOMIC DNA]</scope>
    <source>
        <tissue evidence="16">Whole body</tissue>
    </source>
</reference>
<dbReference type="CDD" id="cd20956">
    <property type="entry name" value="IgI_4_Dscam"/>
    <property type="match status" value="1"/>
</dbReference>
<keyword evidence="8" id="KW-1133">Transmembrane helix</keyword>
<dbReference type="InterPro" id="IPR007110">
    <property type="entry name" value="Ig-like_dom"/>
</dbReference>
<organism evidence="16 17">
    <name type="scientific">Cryptotermes secundus</name>
    <dbReference type="NCBI Taxonomy" id="105785"/>
    <lineage>
        <taxon>Eukaryota</taxon>
        <taxon>Metazoa</taxon>
        <taxon>Ecdysozoa</taxon>
        <taxon>Arthropoda</taxon>
        <taxon>Hexapoda</taxon>
        <taxon>Insecta</taxon>
        <taxon>Pterygota</taxon>
        <taxon>Neoptera</taxon>
        <taxon>Polyneoptera</taxon>
        <taxon>Dictyoptera</taxon>
        <taxon>Blattodea</taxon>
        <taxon>Blattoidea</taxon>
        <taxon>Termitoidae</taxon>
        <taxon>Kalotermitidae</taxon>
        <taxon>Cryptotermitinae</taxon>
        <taxon>Cryptotermes</taxon>
    </lineage>
</organism>
<evidence type="ECO:0008006" key="18">
    <source>
        <dbReference type="Google" id="ProtNLM"/>
    </source>
</evidence>
<evidence type="ECO:0000256" key="2">
    <source>
        <dbReference type="ARBA" id="ARBA00004479"/>
    </source>
</evidence>
<protein>
    <recommendedName>
        <fullName evidence="18">Down syndrome cell adhesion molecule-like protein Dscam2</fullName>
    </recommendedName>
</protein>
<feature type="domain" description="Fibronectin type-III" evidence="15">
    <location>
        <begin position="910"/>
        <end position="1008"/>
    </location>
</feature>
<feature type="domain" description="Ig-like" evidence="14">
    <location>
        <begin position="607"/>
        <end position="689"/>
    </location>
</feature>
<dbReference type="CDD" id="cd00063">
    <property type="entry name" value="FN3"/>
    <property type="match status" value="6"/>
</dbReference>
<feature type="domain" description="Ig-like" evidence="14">
    <location>
        <begin position="229"/>
        <end position="322"/>
    </location>
</feature>
<evidence type="ECO:0000256" key="11">
    <source>
        <dbReference type="ARBA" id="ARBA00023180"/>
    </source>
</evidence>
<feature type="region of interest" description="Disordered" evidence="13">
    <location>
        <begin position="1072"/>
        <end position="1124"/>
    </location>
</feature>
<dbReference type="Pfam" id="PF13927">
    <property type="entry name" value="Ig_3"/>
    <property type="match status" value="5"/>
</dbReference>
<dbReference type="FunFam" id="2.60.40.10:FF:000333">
    <property type="entry name" value="Down syndrome cell adhesion molecule"/>
    <property type="match status" value="2"/>
</dbReference>
<keyword evidence="12" id="KW-0393">Immunoglobulin domain</keyword>
<evidence type="ECO:0000256" key="12">
    <source>
        <dbReference type="ARBA" id="ARBA00023319"/>
    </source>
</evidence>
<evidence type="ECO:0000256" key="3">
    <source>
        <dbReference type="ARBA" id="ARBA00022475"/>
    </source>
</evidence>
<dbReference type="FunFam" id="2.60.40.10:FF:000104">
    <property type="entry name" value="Down syndrome cell adhesion molecule b"/>
    <property type="match status" value="1"/>
</dbReference>
<accession>A0A2J7PY30</accession>
<dbReference type="GO" id="GO:0048812">
    <property type="term" value="P:neuron projection morphogenesis"/>
    <property type="evidence" value="ECO:0007669"/>
    <property type="project" value="UniProtKB-ARBA"/>
</dbReference>
<keyword evidence="10" id="KW-1015">Disulfide bond</keyword>